<gene>
    <name evidence="1" type="ORF">F3Y22_tig00003725pilonHSYRG00223</name>
</gene>
<dbReference type="AlphaFoldDB" id="A0A6A3CQ53"/>
<proteinExistence type="predicted"/>
<evidence type="ECO:0000313" key="1">
    <source>
        <dbReference type="EMBL" id="KAE8729249.1"/>
    </source>
</evidence>
<comment type="caution">
    <text evidence="1">The sequence shown here is derived from an EMBL/GenBank/DDBJ whole genome shotgun (WGS) entry which is preliminary data.</text>
</comment>
<evidence type="ECO:0000313" key="2">
    <source>
        <dbReference type="Proteomes" id="UP000436088"/>
    </source>
</evidence>
<reference evidence="1" key="1">
    <citation type="submission" date="2019-09" db="EMBL/GenBank/DDBJ databases">
        <title>Draft genome information of white flower Hibiscus syriacus.</title>
        <authorList>
            <person name="Kim Y.-M."/>
        </authorList>
    </citation>
    <scope>NUCLEOTIDE SEQUENCE [LARGE SCALE GENOMIC DNA]</scope>
    <source>
        <strain evidence="1">YM2019G1</strain>
    </source>
</reference>
<organism evidence="1 2">
    <name type="scientific">Hibiscus syriacus</name>
    <name type="common">Rose of Sharon</name>
    <dbReference type="NCBI Taxonomy" id="106335"/>
    <lineage>
        <taxon>Eukaryota</taxon>
        <taxon>Viridiplantae</taxon>
        <taxon>Streptophyta</taxon>
        <taxon>Embryophyta</taxon>
        <taxon>Tracheophyta</taxon>
        <taxon>Spermatophyta</taxon>
        <taxon>Magnoliopsida</taxon>
        <taxon>eudicotyledons</taxon>
        <taxon>Gunneridae</taxon>
        <taxon>Pentapetalae</taxon>
        <taxon>rosids</taxon>
        <taxon>malvids</taxon>
        <taxon>Malvales</taxon>
        <taxon>Malvaceae</taxon>
        <taxon>Malvoideae</taxon>
        <taxon>Hibiscus</taxon>
    </lineage>
</organism>
<dbReference type="EMBL" id="VEPZ02000231">
    <property type="protein sequence ID" value="KAE8729249.1"/>
    <property type="molecule type" value="Genomic_DNA"/>
</dbReference>
<dbReference type="Proteomes" id="UP000436088">
    <property type="component" value="Unassembled WGS sequence"/>
</dbReference>
<name>A0A6A3CQ53_HIBSY</name>
<keyword evidence="2" id="KW-1185">Reference proteome</keyword>
<evidence type="ECO:0008006" key="3">
    <source>
        <dbReference type="Google" id="ProtNLM"/>
    </source>
</evidence>
<dbReference type="PANTHER" id="PTHR33116">
    <property type="entry name" value="REVERSE TRANSCRIPTASE ZINC-BINDING DOMAIN-CONTAINING PROTEIN-RELATED-RELATED"/>
    <property type="match status" value="1"/>
</dbReference>
<sequence>MRVTLANVWRPIGGITITDLGENKFLFRLFHDVDVDRIAADGPCLESVMARFWWQKSVAKKGIHWCVWNKLCWIKKCGDLGFRDLAKFNIALLAKQGWRLMSNPTSHVACLIKGHWIRVRWSVGSGSSISIWNDMVTNHNTLFYGIRVTYSNHQGKLMRKEEVLTLIRTHVLTPQGKYNIRGPPLSTLTRWQAPMSRMVKVNFDASFAQIETCMDMCNHRQHGLMGASIMSVLRITSAFMAEATTTVHAISLAQIWVSPSFSEIVVEGDSKTIIEKLKAKKIHLSLVF</sequence>
<protein>
    <recommendedName>
        <fullName evidence="3">RNase H type-1 domain-containing protein</fullName>
    </recommendedName>
</protein>
<dbReference type="PANTHER" id="PTHR33116:SF86">
    <property type="entry name" value="REVERSE TRANSCRIPTASE DOMAIN-CONTAINING PROTEIN"/>
    <property type="match status" value="1"/>
</dbReference>
<accession>A0A6A3CQ53</accession>